<protein>
    <submittedName>
        <fullName evidence="2">EAL domain-containing protein</fullName>
    </submittedName>
</protein>
<proteinExistence type="predicted"/>
<dbReference type="SUPFAM" id="SSF141868">
    <property type="entry name" value="EAL domain-like"/>
    <property type="match status" value="1"/>
</dbReference>
<sequence>MTSLEKIIDEQLFFNEFQPIVSTETSCPEAYEAFIRTTPRVNPTDLFQYARDKDILYEIDITAIKNAINNFPIKFLRNHLLFVNVFPSTFINPKFIQFIKSFIIQRPFLQDKIVFELNEAECEKDYWLCYEFLMTIQELKSINLKIAIDDLVITDFWMQRIKEIQPNFIKIDQSYSRDLPKSQAEISFLLSMITGEAKVVLEGIEEEKEYILAKQLGIPLLQGYYFSKPKQL</sequence>
<dbReference type="Proteomes" id="UP001431131">
    <property type="component" value="Unassembled WGS sequence"/>
</dbReference>
<evidence type="ECO:0000259" key="1">
    <source>
        <dbReference type="PROSITE" id="PS50883"/>
    </source>
</evidence>
<dbReference type="PANTHER" id="PTHR33121:SF76">
    <property type="entry name" value="SIGNALING PROTEIN"/>
    <property type="match status" value="1"/>
</dbReference>
<dbReference type="AlphaFoldDB" id="A0AAW5ECI9"/>
<name>A0AAW5ECI9_9BACI</name>
<dbReference type="PROSITE" id="PS50883">
    <property type="entry name" value="EAL"/>
    <property type="match status" value="1"/>
</dbReference>
<gene>
    <name evidence="2" type="ORF">MJG50_20760</name>
</gene>
<keyword evidence="3" id="KW-1185">Reference proteome</keyword>
<dbReference type="GO" id="GO:0071111">
    <property type="term" value="F:cyclic-guanylate-specific phosphodiesterase activity"/>
    <property type="evidence" value="ECO:0007669"/>
    <property type="project" value="InterPro"/>
</dbReference>
<comment type="caution">
    <text evidence="2">The sequence shown here is derived from an EMBL/GenBank/DDBJ whole genome shotgun (WGS) entry which is preliminary data.</text>
</comment>
<dbReference type="EMBL" id="JAKTTI010000054">
    <property type="protein sequence ID" value="MCH1627771.1"/>
    <property type="molecule type" value="Genomic_DNA"/>
</dbReference>
<dbReference type="CDD" id="cd01948">
    <property type="entry name" value="EAL"/>
    <property type="match status" value="1"/>
</dbReference>
<dbReference type="PANTHER" id="PTHR33121">
    <property type="entry name" value="CYCLIC DI-GMP PHOSPHODIESTERASE PDEF"/>
    <property type="match status" value="1"/>
</dbReference>
<dbReference type="RefSeq" id="WP_240257690.1">
    <property type="nucleotide sequence ID" value="NZ_JAKTTI010000054.1"/>
</dbReference>
<feature type="domain" description="EAL" evidence="1">
    <location>
        <begin position="1"/>
        <end position="232"/>
    </location>
</feature>
<dbReference type="Gene3D" id="3.20.20.450">
    <property type="entry name" value="EAL domain"/>
    <property type="match status" value="1"/>
</dbReference>
<dbReference type="InterPro" id="IPR050706">
    <property type="entry name" value="Cyclic-di-GMP_PDE-like"/>
</dbReference>
<dbReference type="InterPro" id="IPR001633">
    <property type="entry name" value="EAL_dom"/>
</dbReference>
<evidence type="ECO:0000313" key="2">
    <source>
        <dbReference type="EMBL" id="MCH1627771.1"/>
    </source>
</evidence>
<accession>A0AAW5ECI9</accession>
<reference evidence="2" key="1">
    <citation type="submission" date="2022-02" db="EMBL/GenBank/DDBJ databases">
        <title>Fredinandcohnia quinoae sp. nov. isolated from Chenopodium quinoa seeds.</title>
        <authorList>
            <person name="Saati-Santamaria Z."/>
            <person name="Flores-Felix J.D."/>
            <person name="Igual J.M."/>
            <person name="Velazquez E."/>
            <person name="Garcia-Fraile P."/>
            <person name="Martinez-Molina E."/>
        </authorList>
    </citation>
    <scope>NUCLEOTIDE SEQUENCE</scope>
    <source>
        <strain evidence="2">SECRCQ15</strain>
    </source>
</reference>
<evidence type="ECO:0000313" key="3">
    <source>
        <dbReference type="Proteomes" id="UP001431131"/>
    </source>
</evidence>
<organism evidence="2 3">
    <name type="scientific">Fredinandcohnia quinoae</name>
    <dbReference type="NCBI Taxonomy" id="2918902"/>
    <lineage>
        <taxon>Bacteria</taxon>
        <taxon>Bacillati</taxon>
        <taxon>Bacillota</taxon>
        <taxon>Bacilli</taxon>
        <taxon>Bacillales</taxon>
        <taxon>Bacillaceae</taxon>
        <taxon>Fredinandcohnia</taxon>
    </lineage>
</organism>
<dbReference type="Pfam" id="PF00563">
    <property type="entry name" value="EAL"/>
    <property type="match status" value="1"/>
</dbReference>
<dbReference type="InterPro" id="IPR035919">
    <property type="entry name" value="EAL_sf"/>
</dbReference>
<dbReference type="SMART" id="SM00052">
    <property type="entry name" value="EAL"/>
    <property type="match status" value="1"/>
</dbReference>